<keyword evidence="6" id="KW-0333">Golgi apparatus</keyword>
<evidence type="ECO:0000313" key="11">
    <source>
        <dbReference type="Proteomes" id="UP000054007"/>
    </source>
</evidence>
<dbReference type="OrthoDB" id="249612at2759"/>
<evidence type="ECO:0000256" key="9">
    <source>
        <dbReference type="SAM" id="MobiDB-lite"/>
    </source>
</evidence>
<evidence type="ECO:0000256" key="5">
    <source>
        <dbReference type="ARBA" id="ARBA00022927"/>
    </source>
</evidence>
<dbReference type="Pfam" id="PF10191">
    <property type="entry name" value="COG7"/>
    <property type="match status" value="2"/>
</dbReference>
<gene>
    <name evidence="10" type="ORF">CYLTODRAFT_439299</name>
</gene>
<evidence type="ECO:0000256" key="1">
    <source>
        <dbReference type="ARBA" id="ARBA00004395"/>
    </source>
</evidence>
<dbReference type="GO" id="GO:0007030">
    <property type="term" value="P:Golgi organization"/>
    <property type="evidence" value="ECO:0007669"/>
    <property type="project" value="TreeGrafter"/>
</dbReference>
<dbReference type="InterPro" id="IPR019335">
    <property type="entry name" value="COG7"/>
</dbReference>
<dbReference type="GO" id="GO:0006890">
    <property type="term" value="P:retrograde vesicle-mediated transport, Golgi to endoplasmic reticulum"/>
    <property type="evidence" value="ECO:0007669"/>
    <property type="project" value="TreeGrafter"/>
</dbReference>
<dbReference type="GO" id="GO:0006886">
    <property type="term" value="P:intracellular protein transport"/>
    <property type="evidence" value="ECO:0007669"/>
    <property type="project" value="InterPro"/>
</dbReference>
<reference evidence="10 11" key="1">
    <citation type="journal article" date="2015" name="Fungal Genet. Biol.">
        <title>Evolution of novel wood decay mechanisms in Agaricales revealed by the genome sequences of Fistulina hepatica and Cylindrobasidium torrendii.</title>
        <authorList>
            <person name="Floudas D."/>
            <person name="Held B.W."/>
            <person name="Riley R."/>
            <person name="Nagy L.G."/>
            <person name="Koehler G."/>
            <person name="Ransdell A.S."/>
            <person name="Younus H."/>
            <person name="Chow J."/>
            <person name="Chiniquy J."/>
            <person name="Lipzen A."/>
            <person name="Tritt A."/>
            <person name="Sun H."/>
            <person name="Haridas S."/>
            <person name="LaButti K."/>
            <person name="Ohm R.A."/>
            <person name="Kues U."/>
            <person name="Blanchette R.A."/>
            <person name="Grigoriev I.V."/>
            <person name="Minto R.E."/>
            <person name="Hibbett D.S."/>
        </authorList>
    </citation>
    <scope>NUCLEOTIDE SEQUENCE [LARGE SCALE GENOMIC DNA]</scope>
    <source>
        <strain evidence="10 11">FP15055 ss-10</strain>
    </source>
</reference>
<comment type="similarity">
    <text evidence="2">Belongs to the COG7 family.</text>
</comment>
<organism evidence="10 11">
    <name type="scientific">Cylindrobasidium torrendii FP15055 ss-10</name>
    <dbReference type="NCBI Taxonomy" id="1314674"/>
    <lineage>
        <taxon>Eukaryota</taxon>
        <taxon>Fungi</taxon>
        <taxon>Dikarya</taxon>
        <taxon>Basidiomycota</taxon>
        <taxon>Agaricomycotina</taxon>
        <taxon>Agaricomycetes</taxon>
        <taxon>Agaricomycetidae</taxon>
        <taxon>Agaricales</taxon>
        <taxon>Marasmiineae</taxon>
        <taxon>Physalacriaceae</taxon>
        <taxon>Cylindrobasidium</taxon>
    </lineage>
</organism>
<feature type="region of interest" description="Disordered" evidence="9">
    <location>
        <begin position="704"/>
        <end position="728"/>
    </location>
</feature>
<comment type="subcellular location">
    <subcellularLocation>
        <location evidence="1">Golgi apparatus membrane</location>
        <topology evidence="1">Peripheral membrane protein</topology>
    </subcellularLocation>
</comment>
<keyword evidence="4" id="KW-0813">Transport</keyword>
<dbReference type="EMBL" id="KN880431">
    <property type="protein sequence ID" value="KIY74404.1"/>
    <property type="molecule type" value="Genomic_DNA"/>
</dbReference>
<dbReference type="PANTHER" id="PTHR21443:SF0">
    <property type="entry name" value="CONSERVED OLIGOMERIC GOLGI COMPLEX SUBUNIT 7"/>
    <property type="match status" value="1"/>
</dbReference>
<accession>A0A0D7BW38</accession>
<proteinExistence type="inferred from homology"/>
<evidence type="ECO:0000256" key="8">
    <source>
        <dbReference type="ARBA" id="ARBA00031345"/>
    </source>
</evidence>
<evidence type="ECO:0000256" key="2">
    <source>
        <dbReference type="ARBA" id="ARBA00005831"/>
    </source>
</evidence>
<name>A0A0D7BW38_9AGAR</name>
<evidence type="ECO:0000256" key="6">
    <source>
        <dbReference type="ARBA" id="ARBA00023034"/>
    </source>
</evidence>
<dbReference type="AlphaFoldDB" id="A0A0D7BW38"/>
<dbReference type="Proteomes" id="UP000054007">
    <property type="component" value="Unassembled WGS sequence"/>
</dbReference>
<keyword evidence="7" id="KW-0472">Membrane</keyword>
<evidence type="ECO:0000256" key="3">
    <source>
        <dbReference type="ARBA" id="ARBA00020984"/>
    </source>
</evidence>
<keyword evidence="5" id="KW-0653">Protein transport</keyword>
<protein>
    <recommendedName>
        <fullName evidence="3">Conserved oligomeric Golgi complex subunit 7</fullName>
    </recommendedName>
    <alternativeName>
        <fullName evidence="8">Component of oligomeric Golgi complex 7</fullName>
    </alternativeName>
</protein>
<dbReference type="GO" id="GO:0017119">
    <property type="term" value="C:Golgi transport complex"/>
    <property type="evidence" value="ECO:0007669"/>
    <property type="project" value="InterPro"/>
</dbReference>
<evidence type="ECO:0000256" key="4">
    <source>
        <dbReference type="ARBA" id="ARBA00022448"/>
    </source>
</evidence>
<keyword evidence="11" id="KW-1185">Reference proteome</keyword>
<evidence type="ECO:0000256" key="7">
    <source>
        <dbReference type="ARBA" id="ARBA00023136"/>
    </source>
</evidence>
<dbReference type="GO" id="GO:0000139">
    <property type="term" value="C:Golgi membrane"/>
    <property type="evidence" value="ECO:0007669"/>
    <property type="project" value="UniProtKB-SubCell"/>
</dbReference>
<sequence length="823" mass="91793">MASSLESLGEYDDIVAWVNDTLPIDSDVSELDQSIVQLLASLDIAAEDTSSQLERTIDDVARSVPRLTYDLHFMNDGASTLQSALRHVCNRAVAVVPDPMKETLDHLRTLDKIKTNMEAARDVLREAESWSTLEMEVTGLLGDQQYAKAAARLSEASRSMVVFQNTPEYDPRRSLMTSLQNQLEASLSSALVSAINIQDLPACKDYFAIFSDIQRESEFRNYYNGSRKAPLATLWQSTRLKDCDEDEGVILFADFLPKFYEQCLTVLHHERNVMPEIFPDPLVSFSAFLLSALSGLQPSISHRLSTVSNHYGDAVLQELITLFKTTEDFARSVQNIMEKMKLSSSSEDTAVSPPAPRRRKSIRMSMSWRSAPVRASSSTHTISSKLASLSEWEQELFQPFLEFQVDYASLERRFLDNTLMATVTLDTSRPGKQDVARLLRERAVDAFGAAEESMNRCMAFTHGYAAVGLVQALDSFFKSFMDMWRREMHAQLQPSAHISPDEPEDEENAGLDYTSADWAVFQLSLHLLSSARSVHERLLSFESKLRVNITHISTSFRLAREDPQTFAMSASLRHLEQSVLQSAELQTLLEPQRPGQPEPLLLEARSAISECARTCQDALQHTILSPLIKALEGYASLPLWTAVDEVKPSANPKEVKLHIPSFSLDPSDNMKRVAEGLLNLPRLFEGYGDDDALAFSLDTLPHAQAASTEPSTPAPMGHARRQSVSAGSKQAVDREAISGAWLSSFGRTFLLHLTLQVLPSIQDLTPRGAAQLASDLGYLSNIVGALNVEGEDLSQWRRCVEADDLDAVSVKDDIWREVLRMRR</sequence>
<dbReference type="PANTHER" id="PTHR21443">
    <property type="entry name" value="CONSERVED OLIGOMERIC GOLGI COMPLEX COMPONENT 7"/>
    <property type="match status" value="1"/>
</dbReference>
<evidence type="ECO:0000313" key="10">
    <source>
        <dbReference type="EMBL" id="KIY74404.1"/>
    </source>
</evidence>
<dbReference type="STRING" id="1314674.A0A0D7BW38"/>
<feature type="region of interest" description="Disordered" evidence="9">
    <location>
        <begin position="343"/>
        <end position="370"/>
    </location>
</feature>